<keyword evidence="3" id="KW-1185">Reference proteome</keyword>
<protein>
    <submittedName>
        <fullName evidence="2">Uncharacterized protein</fullName>
    </submittedName>
</protein>
<evidence type="ECO:0000256" key="1">
    <source>
        <dbReference type="SAM" id="MobiDB-lite"/>
    </source>
</evidence>
<feature type="region of interest" description="Disordered" evidence="1">
    <location>
        <begin position="33"/>
        <end position="55"/>
    </location>
</feature>
<sequence>MPSDAVRHLTCCIWSDGVDELCQRFRQARVSESDSAHIIQRPANTSRGGITRGKRSEWGLMPGLVKGVANDDVCEACRKDRDRRANSSE</sequence>
<dbReference type="AlphaFoldDB" id="A0AAE0Y8Z7"/>
<evidence type="ECO:0000313" key="2">
    <source>
        <dbReference type="EMBL" id="KAK3735568.1"/>
    </source>
</evidence>
<name>A0AAE0Y8Z7_9GAST</name>
<dbReference type="EMBL" id="JAWDGP010006781">
    <property type="protein sequence ID" value="KAK3735568.1"/>
    <property type="molecule type" value="Genomic_DNA"/>
</dbReference>
<evidence type="ECO:0000313" key="3">
    <source>
        <dbReference type="Proteomes" id="UP001283361"/>
    </source>
</evidence>
<gene>
    <name evidence="2" type="ORF">RRG08_054141</name>
</gene>
<reference evidence="2" key="1">
    <citation type="journal article" date="2023" name="G3 (Bethesda)">
        <title>A reference genome for the long-term kleptoplast-retaining sea slug Elysia crispata morphotype clarki.</title>
        <authorList>
            <person name="Eastman K.E."/>
            <person name="Pendleton A.L."/>
            <person name="Shaikh M.A."/>
            <person name="Suttiyut T."/>
            <person name="Ogas R."/>
            <person name="Tomko P."/>
            <person name="Gavelis G."/>
            <person name="Widhalm J.R."/>
            <person name="Wisecaver J.H."/>
        </authorList>
    </citation>
    <scope>NUCLEOTIDE SEQUENCE</scope>
    <source>
        <strain evidence="2">ECLA1</strain>
    </source>
</reference>
<comment type="caution">
    <text evidence="2">The sequence shown here is derived from an EMBL/GenBank/DDBJ whole genome shotgun (WGS) entry which is preliminary data.</text>
</comment>
<organism evidence="2 3">
    <name type="scientific">Elysia crispata</name>
    <name type="common">lettuce slug</name>
    <dbReference type="NCBI Taxonomy" id="231223"/>
    <lineage>
        <taxon>Eukaryota</taxon>
        <taxon>Metazoa</taxon>
        <taxon>Spiralia</taxon>
        <taxon>Lophotrochozoa</taxon>
        <taxon>Mollusca</taxon>
        <taxon>Gastropoda</taxon>
        <taxon>Heterobranchia</taxon>
        <taxon>Euthyneura</taxon>
        <taxon>Panpulmonata</taxon>
        <taxon>Sacoglossa</taxon>
        <taxon>Placobranchoidea</taxon>
        <taxon>Plakobranchidae</taxon>
        <taxon>Elysia</taxon>
    </lineage>
</organism>
<dbReference type="Proteomes" id="UP001283361">
    <property type="component" value="Unassembled WGS sequence"/>
</dbReference>
<proteinExistence type="predicted"/>
<accession>A0AAE0Y8Z7</accession>